<dbReference type="Proteomes" id="UP000183894">
    <property type="component" value="Unassembled WGS sequence"/>
</dbReference>
<evidence type="ECO:0000256" key="2">
    <source>
        <dbReference type="SAM" id="MobiDB-lite"/>
    </source>
</evidence>
<feature type="region of interest" description="Disordered" evidence="2">
    <location>
        <begin position="222"/>
        <end position="259"/>
    </location>
</feature>
<evidence type="ECO:0000313" key="5">
    <source>
        <dbReference type="Proteomes" id="UP000183894"/>
    </source>
</evidence>
<accession>A0A1H7TUA7</accession>
<evidence type="ECO:0000313" key="4">
    <source>
        <dbReference type="EMBL" id="SEL88135.1"/>
    </source>
</evidence>
<feature type="compositionally biased region" description="Basic and acidic residues" evidence="2">
    <location>
        <begin position="1"/>
        <end position="19"/>
    </location>
</feature>
<gene>
    <name evidence="4" type="ORF">SAMN04488691_11053</name>
</gene>
<evidence type="ECO:0000256" key="1">
    <source>
        <dbReference type="SAM" id="Coils"/>
    </source>
</evidence>
<evidence type="ECO:0000256" key="3">
    <source>
        <dbReference type="SAM" id="Phobius"/>
    </source>
</evidence>
<protein>
    <submittedName>
        <fullName evidence="4">Uncharacterized protein</fullName>
    </submittedName>
</protein>
<feature type="coiled-coil region" evidence="1">
    <location>
        <begin position="114"/>
        <end position="148"/>
    </location>
</feature>
<keyword evidence="3" id="KW-1133">Transmembrane helix</keyword>
<keyword evidence="1" id="KW-0175">Coiled coil</keyword>
<name>A0A1H7TUA7_HALLR</name>
<feature type="region of interest" description="Disordered" evidence="2">
    <location>
        <begin position="1"/>
        <end position="40"/>
    </location>
</feature>
<reference evidence="4 5" key="1">
    <citation type="submission" date="2016-10" db="EMBL/GenBank/DDBJ databases">
        <authorList>
            <person name="de Groot N.N."/>
        </authorList>
    </citation>
    <scope>NUCLEOTIDE SEQUENCE [LARGE SCALE GENOMIC DNA]</scope>
    <source>
        <strain evidence="4 5">CDM_5</strain>
    </source>
</reference>
<keyword evidence="3" id="KW-0472">Membrane</keyword>
<feature type="transmembrane region" description="Helical" evidence="3">
    <location>
        <begin position="81"/>
        <end position="104"/>
    </location>
</feature>
<dbReference type="EMBL" id="FOAD01000010">
    <property type="protein sequence ID" value="SEL88135.1"/>
    <property type="molecule type" value="Genomic_DNA"/>
</dbReference>
<proteinExistence type="predicted"/>
<feature type="transmembrane region" description="Helical" evidence="3">
    <location>
        <begin position="55"/>
        <end position="75"/>
    </location>
</feature>
<keyword evidence="3" id="KW-0812">Transmembrane</keyword>
<sequence>MDSDKNIPKEIEKYDDDVGQRPALPRPEEVNTVDRNGSTEGGVEKVRSWLANNDIVVAGGAGFVTLVIVMTVVVWGPSIQVVSQAAVIGGTTYSLTAGGARRYVRGQKQEKRKRQEGNETVLRLMNELEEVEEDVDTLQDITQSLDSENVTLDSVLKNQVSTPEYLLIIFGYQKAPEAIVVVRSNYSLLELKVAQEQYQSLLLARQVCRRIGYSELLEAVSSTPQPGLAPASTKEASRMRGRHGPPGPRRPTPESTAHHLAPRASHLQILYIVLK</sequence>
<dbReference type="AlphaFoldDB" id="A0A1H7TUA7"/>
<organism evidence="4 5">
    <name type="scientific">Haloferax larsenii</name>
    <dbReference type="NCBI Taxonomy" id="302484"/>
    <lineage>
        <taxon>Archaea</taxon>
        <taxon>Methanobacteriati</taxon>
        <taxon>Methanobacteriota</taxon>
        <taxon>Stenosarchaea group</taxon>
        <taxon>Halobacteria</taxon>
        <taxon>Halobacteriales</taxon>
        <taxon>Haloferacaceae</taxon>
        <taxon>Haloferax</taxon>
    </lineage>
</organism>